<reference evidence="4" key="1">
    <citation type="submission" date="2021-01" db="EMBL/GenBank/DDBJ databases">
        <authorList>
            <person name="Corre E."/>
            <person name="Pelletier E."/>
            <person name="Niang G."/>
            <person name="Scheremetjew M."/>
            <person name="Finn R."/>
            <person name="Kale V."/>
            <person name="Holt S."/>
            <person name="Cochrane G."/>
            <person name="Meng A."/>
            <person name="Brown T."/>
            <person name="Cohen L."/>
        </authorList>
    </citation>
    <scope>NUCLEOTIDE SEQUENCE</scope>
    <source>
        <strain evidence="4">GSO104</strain>
    </source>
</reference>
<keyword evidence="2" id="KW-0732">Signal</keyword>
<dbReference type="GO" id="GO:0005506">
    <property type="term" value="F:iron ion binding"/>
    <property type="evidence" value="ECO:0007669"/>
    <property type="project" value="InterPro"/>
</dbReference>
<dbReference type="EMBL" id="HBNS01029183">
    <property type="protein sequence ID" value="CAE4622529.1"/>
    <property type="molecule type" value="Transcribed_RNA"/>
</dbReference>
<feature type="chain" id="PRO_5031378780" description="Rubredoxin-like domain-containing protein" evidence="2">
    <location>
        <begin position="28"/>
        <end position="510"/>
    </location>
</feature>
<evidence type="ECO:0000256" key="1">
    <source>
        <dbReference type="SAM" id="MobiDB-lite"/>
    </source>
</evidence>
<dbReference type="AlphaFoldDB" id="A0A7S4RRH1"/>
<gene>
    <name evidence="4" type="ORF">DBRI00130_LOCUS22949</name>
</gene>
<feature type="compositionally biased region" description="Polar residues" evidence="1">
    <location>
        <begin position="84"/>
        <end position="93"/>
    </location>
</feature>
<feature type="signal peptide" evidence="2">
    <location>
        <begin position="1"/>
        <end position="27"/>
    </location>
</feature>
<name>A0A7S4RRH1_9STRA</name>
<dbReference type="SUPFAM" id="SSF57802">
    <property type="entry name" value="Rubredoxin-like"/>
    <property type="match status" value="1"/>
</dbReference>
<organism evidence="4">
    <name type="scientific">Ditylum brightwellii</name>
    <dbReference type="NCBI Taxonomy" id="49249"/>
    <lineage>
        <taxon>Eukaryota</taxon>
        <taxon>Sar</taxon>
        <taxon>Stramenopiles</taxon>
        <taxon>Ochrophyta</taxon>
        <taxon>Bacillariophyta</taxon>
        <taxon>Mediophyceae</taxon>
        <taxon>Lithodesmiophycidae</taxon>
        <taxon>Lithodesmiales</taxon>
        <taxon>Lithodesmiaceae</taxon>
        <taxon>Ditylum</taxon>
    </lineage>
</organism>
<evidence type="ECO:0000259" key="3">
    <source>
        <dbReference type="PROSITE" id="PS50903"/>
    </source>
</evidence>
<feature type="region of interest" description="Disordered" evidence="1">
    <location>
        <begin position="406"/>
        <end position="461"/>
    </location>
</feature>
<feature type="region of interest" description="Disordered" evidence="1">
    <location>
        <begin position="491"/>
        <end position="510"/>
    </location>
</feature>
<dbReference type="PROSITE" id="PS50903">
    <property type="entry name" value="RUBREDOXIN_LIKE"/>
    <property type="match status" value="1"/>
</dbReference>
<accession>A0A7S4RRH1</accession>
<sequence>MMSSLCSSAPLLLLLLLSTQSPTSVIAFSANTMKTSFVAKASLHTMKMSDRMSEFDHILGEGTASSSSSSSYAQRRQSLLRVPDTSSAVSSSTRNEKKVTMVSSMGMSASPLDLDQDDDVYDLDAEDMSTDYTTTTEGGVSTAVEPSSFSDSRLNQYMEQKTSPRKFQIPSMKEYIKGKDFSVILVTVMIPSFLVYLATKKVFTVASSKVDEKSDFLLDSYAAEMVYHDGNFDEMKACHSDYKTKLAYLGPVRNDAMIKRFLELYAKKKIVSPQAISSMSYVFSIYKLSEEKAAKTLVDVCLSMPEKIASAGKLLFIGSRMLKTNEAKKALDPIKTMLSSSYRDDVSGPSIVDMAQQAMGEAAYRETVNAAGKRQSSLTPGWEILGLTKEVATTIFEEAKKEKFVSSREAHYGSQSTRYDEKGRALGKDGKPQNPEERAAAEKEERDAIENGSEGGGDMVKECSQCGYTIAIAAGRESKFFGPGFKCPNCGADKDQFSTPEIPDDADKLL</sequence>
<proteinExistence type="predicted"/>
<evidence type="ECO:0000256" key="2">
    <source>
        <dbReference type="SAM" id="SignalP"/>
    </source>
</evidence>
<evidence type="ECO:0000313" key="4">
    <source>
        <dbReference type="EMBL" id="CAE4622529.1"/>
    </source>
</evidence>
<feature type="compositionally biased region" description="Basic and acidic residues" evidence="1">
    <location>
        <begin position="418"/>
        <end position="449"/>
    </location>
</feature>
<dbReference type="InterPro" id="IPR024934">
    <property type="entry name" value="Rubredoxin-like_dom"/>
</dbReference>
<protein>
    <recommendedName>
        <fullName evidence="3">Rubredoxin-like domain-containing protein</fullName>
    </recommendedName>
</protein>
<feature type="region of interest" description="Disordered" evidence="1">
    <location>
        <begin position="62"/>
        <end position="98"/>
    </location>
</feature>
<feature type="domain" description="Rubredoxin-like" evidence="3">
    <location>
        <begin position="458"/>
        <end position="500"/>
    </location>
</feature>